<dbReference type="InterPro" id="IPR011989">
    <property type="entry name" value="ARM-like"/>
</dbReference>
<name>A0A1Y1XB11_9FUNG</name>
<protein>
    <recommendedName>
        <fullName evidence="3">LAA1-like C-terminal TPR repeats domain-containing protein</fullName>
    </recommendedName>
</protein>
<evidence type="ECO:0000313" key="4">
    <source>
        <dbReference type="EMBL" id="ORX82919.1"/>
    </source>
</evidence>
<feature type="region of interest" description="Disordered" evidence="2">
    <location>
        <begin position="1468"/>
        <end position="1488"/>
    </location>
</feature>
<dbReference type="Pfam" id="PF25808">
    <property type="entry name" value="TPR_LAA1_C"/>
    <property type="match status" value="1"/>
</dbReference>
<dbReference type="GO" id="GO:0042147">
    <property type="term" value="P:retrograde transport, endosome to Golgi"/>
    <property type="evidence" value="ECO:0007669"/>
    <property type="project" value="TreeGrafter"/>
</dbReference>
<organism evidence="4 5">
    <name type="scientific">Anaeromyces robustus</name>
    <dbReference type="NCBI Taxonomy" id="1754192"/>
    <lineage>
        <taxon>Eukaryota</taxon>
        <taxon>Fungi</taxon>
        <taxon>Fungi incertae sedis</taxon>
        <taxon>Chytridiomycota</taxon>
        <taxon>Chytridiomycota incertae sedis</taxon>
        <taxon>Neocallimastigomycetes</taxon>
        <taxon>Neocallimastigales</taxon>
        <taxon>Neocallimastigaceae</taxon>
        <taxon>Anaeromyces</taxon>
    </lineage>
</organism>
<dbReference type="GO" id="GO:0030139">
    <property type="term" value="C:endocytic vesicle"/>
    <property type="evidence" value="ECO:0007669"/>
    <property type="project" value="TreeGrafter"/>
</dbReference>
<reference evidence="4 5" key="1">
    <citation type="submission" date="2016-08" db="EMBL/GenBank/DDBJ databases">
        <title>A Parts List for Fungal Cellulosomes Revealed by Comparative Genomics.</title>
        <authorList>
            <consortium name="DOE Joint Genome Institute"/>
            <person name="Haitjema C.H."/>
            <person name="Gilmore S.P."/>
            <person name="Henske J.K."/>
            <person name="Solomon K.V."/>
            <person name="De Groot R."/>
            <person name="Kuo A."/>
            <person name="Mondo S.J."/>
            <person name="Salamov A.A."/>
            <person name="Labutti K."/>
            <person name="Zhao Z."/>
            <person name="Chiniquy J."/>
            <person name="Barry K."/>
            <person name="Brewer H.M."/>
            <person name="Purvine S.O."/>
            <person name="Wright A.T."/>
            <person name="Boxma B."/>
            <person name="Van Alen T."/>
            <person name="Hackstein J.H."/>
            <person name="Baker S.E."/>
            <person name="Grigoriev I.V."/>
            <person name="O'Malley M.A."/>
        </authorList>
    </citation>
    <scope>NUCLEOTIDE SEQUENCE [LARGE SCALE GENOMIC DNA]</scope>
    <source>
        <strain evidence="4 5">S4</strain>
    </source>
</reference>
<dbReference type="OrthoDB" id="192608at2759"/>
<feature type="region of interest" description="Disordered" evidence="2">
    <location>
        <begin position="1892"/>
        <end position="1918"/>
    </location>
</feature>
<dbReference type="InterPro" id="IPR016024">
    <property type="entry name" value="ARM-type_fold"/>
</dbReference>
<dbReference type="Pfam" id="PF20210">
    <property type="entry name" value="Laa1_Sip1_HTR5"/>
    <property type="match status" value="1"/>
</dbReference>
<proteinExistence type="inferred from homology"/>
<dbReference type="Proteomes" id="UP000193944">
    <property type="component" value="Unassembled WGS sequence"/>
</dbReference>
<feature type="compositionally biased region" description="Basic and acidic residues" evidence="2">
    <location>
        <begin position="1892"/>
        <end position="1910"/>
    </location>
</feature>
<feature type="domain" description="LAA1-like C-terminal TPR repeats" evidence="3">
    <location>
        <begin position="1993"/>
        <end position="2137"/>
    </location>
</feature>
<evidence type="ECO:0000256" key="2">
    <source>
        <dbReference type="SAM" id="MobiDB-lite"/>
    </source>
</evidence>
<keyword evidence="5" id="KW-1185">Reference proteome</keyword>
<comment type="caution">
    <text evidence="4">The sequence shown here is derived from an EMBL/GenBank/DDBJ whole genome shotgun (WGS) entry which is preliminary data.</text>
</comment>
<dbReference type="InterPro" id="IPR046837">
    <property type="entry name" value="Laa1/Sip1/HEATR5-like_HEAT"/>
</dbReference>
<dbReference type="InterPro" id="IPR040108">
    <property type="entry name" value="Laa1/Sip1/HEATR5"/>
</dbReference>
<reference evidence="4 5" key="2">
    <citation type="submission" date="2016-08" db="EMBL/GenBank/DDBJ databases">
        <title>Pervasive Adenine N6-methylation of Active Genes in Fungi.</title>
        <authorList>
            <consortium name="DOE Joint Genome Institute"/>
            <person name="Mondo S.J."/>
            <person name="Dannebaum R.O."/>
            <person name="Kuo R.C."/>
            <person name="Labutti K."/>
            <person name="Haridas S."/>
            <person name="Kuo A."/>
            <person name="Salamov A."/>
            <person name="Ahrendt S.R."/>
            <person name="Lipzen A."/>
            <person name="Sullivan W."/>
            <person name="Andreopoulos W.B."/>
            <person name="Clum A."/>
            <person name="Lindquist E."/>
            <person name="Daum C."/>
            <person name="Ramamoorthy G.K."/>
            <person name="Gryganskyi A."/>
            <person name="Culley D."/>
            <person name="Magnuson J.K."/>
            <person name="James T.Y."/>
            <person name="O'Malley M.A."/>
            <person name="Stajich J.E."/>
            <person name="Spatafora J.W."/>
            <person name="Visel A."/>
            <person name="Grigoriev I.V."/>
        </authorList>
    </citation>
    <scope>NUCLEOTIDE SEQUENCE [LARGE SCALE GENOMIC DNA]</scope>
    <source>
        <strain evidence="4 5">S4</strain>
    </source>
</reference>
<dbReference type="EMBL" id="MCFG01000084">
    <property type="protein sequence ID" value="ORX82919.1"/>
    <property type="molecule type" value="Genomic_DNA"/>
</dbReference>
<dbReference type="STRING" id="1754192.A0A1Y1XB11"/>
<dbReference type="PANTHER" id="PTHR21663:SF0">
    <property type="entry name" value="HEAT REPEAT-CONTAINING PROTEIN 5B"/>
    <property type="match status" value="1"/>
</dbReference>
<dbReference type="GO" id="GO:0008104">
    <property type="term" value="P:intracellular protein localization"/>
    <property type="evidence" value="ECO:0007669"/>
    <property type="project" value="TreeGrafter"/>
</dbReference>
<dbReference type="SUPFAM" id="SSF48371">
    <property type="entry name" value="ARM repeat"/>
    <property type="match status" value="3"/>
</dbReference>
<dbReference type="GO" id="GO:0006897">
    <property type="term" value="P:endocytosis"/>
    <property type="evidence" value="ECO:0007669"/>
    <property type="project" value="TreeGrafter"/>
</dbReference>
<evidence type="ECO:0000259" key="3">
    <source>
        <dbReference type="Pfam" id="PF25808"/>
    </source>
</evidence>
<dbReference type="PANTHER" id="PTHR21663">
    <property type="entry name" value="HYPOTHETICAL HEAT DOMAIN-CONTAINING"/>
    <property type="match status" value="1"/>
</dbReference>
<feature type="region of interest" description="Disordered" evidence="2">
    <location>
        <begin position="2138"/>
        <end position="2171"/>
    </location>
</feature>
<evidence type="ECO:0000313" key="5">
    <source>
        <dbReference type="Proteomes" id="UP000193944"/>
    </source>
</evidence>
<gene>
    <name evidence="4" type="ORF">BCR32DRAFT_219032</name>
</gene>
<sequence>MAATFQADFASFNSKTTQPVPTTSTVVSSPENYRFDEQKLVKLDSSEKQELFVFQWLSSLEKELKKGDKNTIANEQDKLEKTLLKFLSSTTPKPTRPTRKLIARCFNLLFTHGSQRKIFDTIVAIQQLLKNSVDNSNKLAIIHCLGAITEVHGKNVMSLFSETVISLVKLMKQSTDVHIRHEILSSLTRGLKGAGRALSESTAKDIYKLCKHGFSDKSLIIRADSGYCLQALYDYTVYPKPSYQSDYESLIILMIKGMDKSNFKVRQSLSSTISYLLITFLQSPIPKKKSSSVPAPPTYPAIDDALSILYNAFNKYSSREILTGIIESYASFYQKIGIQWIEDNYSLILNHTLSLLKNTKSDQNSSLIVSEYCKYLLRNVIGKVLSETAQNNAVKIIINDHIKKVLANKTFTEEKDLELKCILDELSALLLDLGPALVYVPEVIKALNSVVSYPNRGVNITTAWCIRCFCKQNSTYIFQEISYFVNQLNNAEASLDENNDISIDTYISFCYPLASLITLIPQRSLNVSIATAAQLFNYSNRILKSLQSNQSSNIPLKIMDAKIQVAWTILDALMSLGPKFVKVHLTQLLNLWKNALPKISMKDNSTQYTEKELIHQIDSRSYALSALHSFLEYNDDNLINVDVSKRIVICLNNVLAFISSLPKHYSNILSSSLNTQSLINSAANTTLSVTFSSSTPLKHVIEKEYLMKKRLYQCYCKFSDPSVYEMAQTILLKATLELIAPDYEKNTNPFTGNVNSHALNSSMMANSCTTSLIKGIRVEVASHLGLIDRGINSIVTSDYDVQKIEELIDQKSFLSCENDPHILFEKSITLDNSDIIQQCPVSPPLSIGMVDAAIELYSKLYPIQGSNHQETCNEYFLKVTKYLETKIWPGKKESVQTNIIIAMLGALKYILKNQGSLKSNKVASQVKDLILRSLSHSSYIIRAISSETVGRLAQVMNTASFTNPLIKELIDKVINLRDPETRSGCSLALGCIQSHIGGMAGGSQLKTIVGILHSLASDPHPLVHMWALYSIWLTIEGSGLMYSTYVNSTLSIVSKLIMSESHEPASSFENYNNIHAGNAGVYPAFGRILYALIGVIGPELMLSSTIRDLCFNLYEEFKNDSDPFVVVEAIRCIQHFILFAPKYLNVDSLIPFLQYQLSNDNKSQIQILRKGCVTCLYQLVQREPELVLRNANKLEEQLFGLLDIEPDKMVKDEIKDILLNLLRHVGPKHPSKWLILCKIILSKSGTVGGSSNDTTMGMNEQDEDDEEYFVNVDETDKQPSKVVQFSSKGKNIEVVLLPRWRTHLFALNCLRELLNVIYKTGQKAHYDLKIAREIREQYSDKNTDFLVFKLNDLIQMTFGTATASVIDLRLGGLNVLQDILQKFSDSEDPDYEGHALIEQYQAQISAALTPAFTKDAPLEVTSVACRVCSKYIGSGINKDLSTLSRVLKNMNQCLVKYTSVNINIDDSNLSQSQSSNNNNSNNNNNNNNNDHKYSTHAFLLVRLSILSSWAELHLASYSHNFLIPVVQPNLKLLLSFWISSLCEFSRLKQESEMHSPSSMTRINDSLSGIASIYLAFIRDINLPFYEHSWIPFIQAVASLINSTDNEIKLIFRPESISPKFPPKSFYILFGLCIGMITTEKSFYSKNNQIINKELFSGEKNYDKNEIIIICLDSILKFFQPSFAGTEFLYDDIFFEILTIFERLSRQRNVQIQYLIVAILNLIAKCYPNFYTNLDSDAKELVIDDVNYGVSEKLYVAIKLLFYIVLDYLNVFIDPSSLNKNDGSMASLNKASHSNTLDETKIDKIISNAMETIALIFSSIQDMKVRIQMIPLQLYIYSVVSKIRPSAISSIMVGFKSQMDTLKIDDQSDEDLMKLYKSIQAFSKYFIEKLEENRENEKENENDEEKKKDSDNNNNNNNNNLNYILIETLILTSTPITEKDTKENQIQQNLVKFMIKFLIESMDIQQPVYSLQLLKCISSFENLYNKEENEPMMQNIGKSCIKYCIPRLVKLLKDLNQEKYMNMTRDETYKSLIEQIFLNIISNYSMVKDEKEKLVLLSIIICSLASYVRNLQEMDRKRLINFKNINEGKVHSFAVQTLIQLATAVPIHFKSVFAALPDKEKEKIEVAFRVNMSAGNANINNGRKDSNYDDSFSDFSDFSDDEDHKQIPQEPQLKINFSEFN</sequence>
<dbReference type="InterPro" id="IPR057981">
    <property type="entry name" value="TPR_LAA1-like_C"/>
</dbReference>
<evidence type="ECO:0000256" key="1">
    <source>
        <dbReference type="ARBA" id="ARBA00008304"/>
    </source>
</evidence>
<dbReference type="GO" id="GO:0005829">
    <property type="term" value="C:cytosol"/>
    <property type="evidence" value="ECO:0007669"/>
    <property type="project" value="GOC"/>
</dbReference>
<comment type="similarity">
    <text evidence="1">Belongs to the HEATR5 family.</text>
</comment>
<dbReference type="GO" id="GO:0005794">
    <property type="term" value="C:Golgi apparatus"/>
    <property type="evidence" value="ECO:0007669"/>
    <property type="project" value="TreeGrafter"/>
</dbReference>
<accession>A0A1Y1XB11</accession>
<dbReference type="GO" id="GO:0016020">
    <property type="term" value="C:membrane"/>
    <property type="evidence" value="ECO:0007669"/>
    <property type="project" value="TreeGrafter"/>
</dbReference>
<dbReference type="Gene3D" id="1.25.10.10">
    <property type="entry name" value="Leucine-rich Repeat Variant"/>
    <property type="match status" value="2"/>
</dbReference>